<dbReference type="Gene3D" id="3.30.160.20">
    <property type="match status" value="1"/>
</dbReference>
<sequence length="137" mass="14981">MASGVSTDKEAVLTARLAALGVKPGDLIERFIRAGGPGGQNVNKTSTAVYLKHVPTGIEVKVQQERSQALNRFLARRALADRLEARLLGEQSAEAARVAKLRRQKRRRSRRAKEKVLAAKSLQARKKALRTAPADDC</sequence>
<dbReference type="InterPro" id="IPR000352">
    <property type="entry name" value="Pep_chain_release_fac_I"/>
</dbReference>
<comment type="caution">
    <text evidence="5">The sequence shown here is derived from an EMBL/GenBank/DDBJ whole genome shotgun (WGS) entry which is preliminary data.</text>
</comment>
<name>A0A937XCG0_UNCW3</name>
<keyword evidence="2" id="KW-0809">Transit peptide</keyword>
<gene>
    <name evidence="5" type="ORF">FJY68_02195</name>
</gene>
<dbReference type="EMBL" id="VGIR01000007">
    <property type="protein sequence ID" value="MBM3330647.1"/>
    <property type="molecule type" value="Genomic_DNA"/>
</dbReference>
<accession>A0A937XCG0</accession>
<feature type="compositionally biased region" description="Basic residues" evidence="3">
    <location>
        <begin position="101"/>
        <end position="113"/>
    </location>
</feature>
<dbReference type="PROSITE" id="PS00745">
    <property type="entry name" value="RF_PROK_I"/>
    <property type="match status" value="1"/>
</dbReference>
<evidence type="ECO:0000313" key="6">
    <source>
        <dbReference type="Proteomes" id="UP000779900"/>
    </source>
</evidence>
<evidence type="ECO:0000256" key="1">
    <source>
        <dbReference type="ARBA" id="ARBA00010835"/>
    </source>
</evidence>
<protein>
    <submittedName>
        <fullName evidence="5">Peptide chain release factor-like protein</fullName>
    </submittedName>
</protein>
<proteinExistence type="inferred from homology"/>
<dbReference type="InterPro" id="IPR052405">
    <property type="entry name" value="Mito_Transl_Release_Factor"/>
</dbReference>
<evidence type="ECO:0000256" key="2">
    <source>
        <dbReference type="ARBA" id="ARBA00022946"/>
    </source>
</evidence>
<feature type="region of interest" description="Disordered" evidence="3">
    <location>
        <begin position="101"/>
        <end position="137"/>
    </location>
</feature>
<evidence type="ECO:0000256" key="3">
    <source>
        <dbReference type="SAM" id="MobiDB-lite"/>
    </source>
</evidence>
<comment type="similarity">
    <text evidence="1">Belongs to the prokaryotic/mitochondrial release factor family.</text>
</comment>
<dbReference type="PANTHER" id="PTHR46203:SF1">
    <property type="entry name" value="MITOCHONDRIAL TRANSLATION RELEASE FACTOR IN RESCUE"/>
    <property type="match status" value="1"/>
</dbReference>
<organism evidence="5 6">
    <name type="scientific">candidate division WOR-3 bacterium</name>
    <dbReference type="NCBI Taxonomy" id="2052148"/>
    <lineage>
        <taxon>Bacteria</taxon>
        <taxon>Bacteria division WOR-3</taxon>
    </lineage>
</organism>
<dbReference type="PANTHER" id="PTHR46203">
    <property type="entry name" value="PROBABLE PEPTIDE CHAIN RELEASE FACTOR C12ORF65"/>
    <property type="match status" value="1"/>
</dbReference>
<reference evidence="5" key="1">
    <citation type="submission" date="2019-03" db="EMBL/GenBank/DDBJ databases">
        <title>Lake Tanganyika Metagenome-Assembled Genomes (MAGs).</title>
        <authorList>
            <person name="Tran P."/>
        </authorList>
    </citation>
    <scope>NUCLEOTIDE SEQUENCE</scope>
    <source>
        <strain evidence="5">K_DeepCast_150m_m2_040</strain>
    </source>
</reference>
<dbReference type="AlphaFoldDB" id="A0A937XCG0"/>
<dbReference type="SUPFAM" id="SSF75620">
    <property type="entry name" value="Release factor"/>
    <property type="match status" value="1"/>
</dbReference>
<dbReference type="InterPro" id="IPR045853">
    <property type="entry name" value="Pep_chain_release_fac_I_sf"/>
</dbReference>
<dbReference type="Pfam" id="PF00472">
    <property type="entry name" value="RF-1"/>
    <property type="match status" value="1"/>
</dbReference>
<evidence type="ECO:0000259" key="4">
    <source>
        <dbReference type="PROSITE" id="PS00745"/>
    </source>
</evidence>
<feature type="domain" description="Prokaryotic-type class I peptide chain release factors" evidence="4">
    <location>
        <begin position="33"/>
        <end position="49"/>
    </location>
</feature>
<dbReference type="Proteomes" id="UP000779900">
    <property type="component" value="Unassembled WGS sequence"/>
</dbReference>
<evidence type="ECO:0000313" key="5">
    <source>
        <dbReference type="EMBL" id="MBM3330647.1"/>
    </source>
</evidence>
<dbReference type="GO" id="GO:0003747">
    <property type="term" value="F:translation release factor activity"/>
    <property type="evidence" value="ECO:0007669"/>
    <property type="project" value="InterPro"/>
</dbReference>